<organism evidence="2 3">
    <name type="scientific">Pleurodeles waltl</name>
    <name type="common">Iberian ribbed newt</name>
    <dbReference type="NCBI Taxonomy" id="8319"/>
    <lineage>
        <taxon>Eukaryota</taxon>
        <taxon>Metazoa</taxon>
        <taxon>Chordata</taxon>
        <taxon>Craniata</taxon>
        <taxon>Vertebrata</taxon>
        <taxon>Euteleostomi</taxon>
        <taxon>Amphibia</taxon>
        <taxon>Batrachia</taxon>
        <taxon>Caudata</taxon>
        <taxon>Salamandroidea</taxon>
        <taxon>Salamandridae</taxon>
        <taxon>Pleurodelinae</taxon>
        <taxon>Pleurodeles</taxon>
    </lineage>
</organism>
<sequence length="71" mass="7641">MAGRRISGFQREAAIEKEDGAERRERPGGRRNPGARGAVCPNWGQGEGEEPDGGCPDKGQKKNQSPGSRIH</sequence>
<accession>A0AAV7LYC6</accession>
<feature type="region of interest" description="Disordered" evidence="1">
    <location>
        <begin position="1"/>
        <end position="71"/>
    </location>
</feature>
<proteinExistence type="predicted"/>
<evidence type="ECO:0000313" key="3">
    <source>
        <dbReference type="Proteomes" id="UP001066276"/>
    </source>
</evidence>
<protein>
    <submittedName>
        <fullName evidence="2">Uncharacterized protein</fullName>
    </submittedName>
</protein>
<dbReference type="Proteomes" id="UP001066276">
    <property type="component" value="Chromosome 10"/>
</dbReference>
<name>A0AAV7LYC6_PLEWA</name>
<feature type="compositionally biased region" description="Polar residues" evidence="1">
    <location>
        <begin position="62"/>
        <end position="71"/>
    </location>
</feature>
<evidence type="ECO:0000256" key="1">
    <source>
        <dbReference type="SAM" id="MobiDB-lite"/>
    </source>
</evidence>
<reference evidence="2" key="1">
    <citation type="journal article" date="2022" name="bioRxiv">
        <title>Sequencing and chromosome-scale assembly of the giantPleurodeles waltlgenome.</title>
        <authorList>
            <person name="Brown T."/>
            <person name="Elewa A."/>
            <person name="Iarovenko S."/>
            <person name="Subramanian E."/>
            <person name="Araus A.J."/>
            <person name="Petzold A."/>
            <person name="Susuki M."/>
            <person name="Suzuki K.-i.T."/>
            <person name="Hayashi T."/>
            <person name="Toyoda A."/>
            <person name="Oliveira C."/>
            <person name="Osipova E."/>
            <person name="Leigh N.D."/>
            <person name="Simon A."/>
            <person name="Yun M.H."/>
        </authorList>
    </citation>
    <scope>NUCLEOTIDE SEQUENCE</scope>
    <source>
        <strain evidence="2">20211129_DDA</strain>
        <tissue evidence="2">Liver</tissue>
    </source>
</reference>
<keyword evidence="3" id="KW-1185">Reference proteome</keyword>
<feature type="compositionally biased region" description="Basic and acidic residues" evidence="1">
    <location>
        <begin position="13"/>
        <end position="28"/>
    </location>
</feature>
<comment type="caution">
    <text evidence="2">The sequence shown here is derived from an EMBL/GenBank/DDBJ whole genome shotgun (WGS) entry which is preliminary data.</text>
</comment>
<gene>
    <name evidence="2" type="ORF">NDU88_001350</name>
</gene>
<evidence type="ECO:0000313" key="2">
    <source>
        <dbReference type="EMBL" id="KAJ1096206.1"/>
    </source>
</evidence>
<dbReference type="EMBL" id="JANPWB010000014">
    <property type="protein sequence ID" value="KAJ1096206.1"/>
    <property type="molecule type" value="Genomic_DNA"/>
</dbReference>
<dbReference type="AlphaFoldDB" id="A0AAV7LYC6"/>